<dbReference type="EMBL" id="JBHSIU010000045">
    <property type="protein sequence ID" value="MFC5002769.1"/>
    <property type="molecule type" value="Genomic_DNA"/>
</dbReference>
<feature type="transmembrane region" description="Helical" evidence="2">
    <location>
        <begin position="104"/>
        <end position="123"/>
    </location>
</feature>
<sequence>MNNPAPAARRPAGVPSRATGRGSGWPVPATLIALSAIPLIAGAFRLVQLAGGPATIPADDRFTFPAPLVVHIAGAALYALVGAFQFVPRIRRNHPNWHRRAGRVVAVAGLLVAGSALWMTLLYSQKPGTGDLLYVLRLVFAAAMAGSLVLGFAAVRRRDIARHRAWMIRAYAIGLAAGTQAFTEGIAVAAFGDGELVGDLAKGAGWVINLAVAECLIRRRPSRRAGPAPAA</sequence>
<organism evidence="3 4">
    <name type="scientific">Dactylosporangium cerinum</name>
    <dbReference type="NCBI Taxonomy" id="1434730"/>
    <lineage>
        <taxon>Bacteria</taxon>
        <taxon>Bacillati</taxon>
        <taxon>Actinomycetota</taxon>
        <taxon>Actinomycetes</taxon>
        <taxon>Micromonosporales</taxon>
        <taxon>Micromonosporaceae</taxon>
        <taxon>Dactylosporangium</taxon>
    </lineage>
</organism>
<gene>
    <name evidence="3" type="ORF">ACFPIJ_33695</name>
</gene>
<keyword evidence="4" id="KW-1185">Reference proteome</keyword>
<dbReference type="InterPro" id="IPR018750">
    <property type="entry name" value="DUF2306_membrane"/>
</dbReference>
<feature type="region of interest" description="Disordered" evidence="1">
    <location>
        <begin position="1"/>
        <end position="22"/>
    </location>
</feature>
<dbReference type="RefSeq" id="WP_380121168.1">
    <property type="nucleotide sequence ID" value="NZ_JBHSIU010000045.1"/>
</dbReference>
<feature type="transmembrane region" description="Helical" evidence="2">
    <location>
        <begin position="135"/>
        <end position="155"/>
    </location>
</feature>
<accession>A0ABV9W468</accession>
<protein>
    <submittedName>
        <fullName evidence="3">DUF2306 domain-containing protein</fullName>
    </submittedName>
</protein>
<dbReference type="Pfam" id="PF10067">
    <property type="entry name" value="DUF2306"/>
    <property type="match status" value="1"/>
</dbReference>
<keyword evidence="2" id="KW-1133">Transmembrane helix</keyword>
<feature type="transmembrane region" description="Helical" evidence="2">
    <location>
        <begin position="25"/>
        <end position="44"/>
    </location>
</feature>
<keyword evidence="2" id="KW-0472">Membrane</keyword>
<evidence type="ECO:0000256" key="1">
    <source>
        <dbReference type="SAM" id="MobiDB-lite"/>
    </source>
</evidence>
<evidence type="ECO:0000313" key="3">
    <source>
        <dbReference type="EMBL" id="MFC5002769.1"/>
    </source>
</evidence>
<proteinExistence type="predicted"/>
<feature type="compositionally biased region" description="Low complexity" evidence="1">
    <location>
        <begin position="1"/>
        <end position="18"/>
    </location>
</feature>
<dbReference type="Proteomes" id="UP001595912">
    <property type="component" value="Unassembled WGS sequence"/>
</dbReference>
<comment type="caution">
    <text evidence="3">The sequence shown here is derived from an EMBL/GenBank/DDBJ whole genome shotgun (WGS) entry which is preliminary data.</text>
</comment>
<feature type="transmembrane region" description="Helical" evidence="2">
    <location>
        <begin position="64"/>
        <end position="84"/>
    </location>
</feature>
<evidence type="ECO:0000256" key="2">
    <source>
        <dbReference type="SAM" id="Phobius"/>
    </source>
</evidence>
<reference evidence="4" key="1">
    <citation type="journal article" date="2019" name="Int. J. Syst. Evol. Microbiol.">
        <title>The Global Catalogue of Microorganisms (GCM) 10K type strain sequencing project: providing services to taxonomists for standard genome sequencing and annotation.</title>
        <authorList>
            <consortium name="The Broad Institute Genomics Platform"/>
            <consortium name="The Broad Institute Genome Sequencing Center for Infectious Disease"/>
            <person name="Wu L."/>
            <person name="Ma J."/>
        </authorList>
    </citation>
    <scope>NUCLEOTIDE SEQUENCE [LARGE SCALE GENOMIC DNA]</scope>
    <source>
        <strain evidence="4">CGMCC 4.7152</strain>
    </source>
</reference>
<name>A0ABV9W468_9ACTN</name>
<keyword evidence="2" id="KW-0812">Transmembrane</keyword>
<evidence type="ECO:0000313" key="4">
    <source>
        <dbReference type="Proteomes" id="UP001595912"/>
    </source>
</evidence>